<dbReference type="OrthoDB" id="3688094at2759"/>
<proteinExistence type="predicted"/>
<protein>
    <submittedName>
        <fullName evidence="1">Uncharacterized protein</fullName>
    </submittedName>
</protein>
<evidence type="ECO:0000313" key="2">
    <source>
        <dbReference type="Proteomes" id="UP000265663"/>
    </source>
</evidence>
<dbReference type="EMBL" id="KE747834">
    <property type="protein sequence ID" value="RMZ72815.1"/>
    <property type="molecule type" value="Genomic_DNA"/>
</dbReference>
<organism evidence="1 2">
    <name type="scientific">Pyrenophora seminiperda CCB06</name>
    <dbReference type="NCBI Taxonomy" id="1302712"/>
    <lineage>
        <taxon>Eukaryota</taxon>
        <taxon>Fungi</taxon>
        <taxon>Dikarya</taxon>
        <taxon>Ascomycota</taxon>
        <taxon>Pezizomycotina</taxon>
        <taxon>Dothideomycetes</taxon>
        <taxon>Pleosporomycetidae</taxon>
        <taxon>Pleosporales</taxon>
        <taxon>Pleosporineae</taxon>
        <taxon>Pleosporaceae</taxon>
        <taxon>Pyrenophora</taxon>
    </lineage>
</organism>
<sequence>MRYVQMNSKVRGIIACCSPDGIVSLDACEHSGKPDICKQTDIYMSEHILCIFFPLAEGEMITGAWLREEKHFISRELILVLNTSSQRTRTFGPYFRPERQHQYRYQPLLEKNAYQITGFCYNDRGCYSSAQRRFGVTSADEPLGTLPDEPFQATHTLPNLPILYWFKSSGSFTGVSHVRLCVDTKKPHEPTVGMLLLYEDRQESLGQWRYDCEIRDYELNGRMYFFPGETKSGPYTKISCNDEMKDGWIEIPQTAEVLWWFKSNCSRLEIVSV</sequence>
<gene>
    <name evidence="1" type="ORF">GMOD_00009865</name>
</gene>
<evidence type="ECO:0000313" key="1">
    <source>
        <dbReference type="EMBL" id="RMZ72815.1"/>
    </source>
</evidence>
<accession>A0A3M7ME87</accession>
<name>A0A3M7ME87_9PLEO</name>
<reference evidence="1 2" key="1">
    <citation type="journal article" date="2014" name="PLoS ONE">
        <title>De novo Genome Assembly of the Fungal Plant Pathogen Pyrenophora semeniperda.</title>
        <authorList>
            <person name="Soliai M.M."/>
            <person name="Meyer S.E."/>
            <person name="Udall J.A."/>
            <person name="Elzinga D.E."/>
            <person name="Hermansen R.A."/>
            <person name="Bodily P.M."/>
            <person name="Hart A.A."/>
            <person name="Coleman C.E."/>
        </authorList>
    </citation>
    <scope>NUCLEOTIDE SEQUENCE [LARGE SCALE GENOMIC DNA]</scope>
    <source>
        <strain evidence="1 2">CCB06</strain>
        <tissue evidence="1">Mycelium</tissue>
    </source>
</reference>
<dbReference type="AlphaFoldDB" id="A0A3M7ME87"/>
<keyword evidence="2" id="KW-1185">Reference proteome</keyword>
<dbReference type="Proteomes" id="UP000265663">
    <property type="component" value="Unassembled WGS sequence"/>
</dbReference>